<accession>A0A9P5P0U3</accession>
<reference evidence="1" key="1">
    <citation type="submission" date="2020-11" db="EMBL/GenBank/DDBJ databases">
        <authorList>
            <consortium name="DOE Joint Genome Institute"/>
            <person name="Ahrendt S."/>
            <person name="Riley R."/>
            <person name="Andreopoulos W."/>
            <person name="LaButti K."/>
            <person name="Pangilinan J."/>
            <person name="Ruiz-duenas F.J."/>
            <person name="Barrasa J.M."/>
            <person name="Sanchez-Garcia M."/>
            <person name="Camarero S."/>
            <person name="Miyauchi S."/>
            <person name="Serrano A."/>
            <person name="Linde D."/>
            <person name="Babiker R."/>
            <person name="Drula E."/>
            <person name="Ayuso-Fernandez I."/>
            <person name="Pacheco R."/>
            <person name="Padilla G."/>
            <person name="Ferreira P."/>
            <person name="Barriuso J."/>
            <person name="Kellner H."/>
            <person name="Castanera R."/>
            <person name="Alfaro M."/>
            <person name="Ramirez L."/>
            <person name="Pisabarro A.G."/>
            <person name="Kuo A."/>
            <person name="Tritt A."/>
            <person name="Lipzen A."/>
            <person name="He G."/>
            <person name="Yan M."/>
            <person name="Ng V."/>
            <person name="Cullen D."/>
            <person name="Martin F."/>
            <person name="Rosso M.-N."/>
            <person name="Henrissat B."/>
            <person name="Hibbett D."/>
            <person name="Martinez A.T."/>
            <person name="Grigoriev I.V."/>
        </authorList>
    </citation>
    <scope>NUCLEOTIDE SEQUENCE</scope>
    <source>
        <strain evidence="1">AH 44721</strain>
    </source>
</reference>
<evidence type="ECO:0000313" key="2">
    <source>
        <dbReference type="Proteomes" id="UP000724874"/>
    </source>
</evidence>
<dbReference type="Proteomes" id="UP000724874">
    <property type="component" value="Unassembled WGS sequence"/>
</dbReference>
<protein>
    <submittedName>
        <fullName evidence="1">Uncharacterized protein</fullName>
    </submittedName>
</protein>
<dbReference type="AlphaFoldDB" id="A0A9P5P0U3"/>
<name>A0A9P5P0U3_GYMJU</name>
<organism evidence="1 2">
    <name type="scientific">Gymnopilus junonius</name>
    <name type="common">Spectacular rustgill mushroom</name>
    <name type="synonym">Gymnopilus spectabilis subsp. junonius</name>
    <dbReference type="NCBI Taxonomy" id="109634"/>
    <lineage>
        <taxon>Eukaryota</taxon>
        <taxon>Fungi</taxon>
        <taxon>Dikarya</taxon>
        <taxon>Basidiomycota</taxon>
        <taxon>Agaricomycotina</taxon>
        <taxon>Agaricomycetes</taxon>
        <taxon>Agaricomycetidae</taxon>
        <taxon>Agaricales</taxon>
        <taxon>Agaricineae</taxon>
        <taxon>Hymenogastraceae</taxon>
        <taxon>Gymnopilus</taxon>
    </lineage>
</organism>
<sequence>MRSAQHRDFKELVQIRNRAEDAIRKYEERHGRTFRQELALWNANVPPLFHAACNLNKLRKIKKFTCALPTFSHGCWPDSALYCKECHGSRCFPYITSRWHVHSSEAIMAYFSDSTHTTYHKVHLQGKNKYKEDEHTLESAQKLGTHHQGYSLLVHSALNFPHCNPINSRFLTRGWYDTKYEISEDHVSKDDREMRKVTDEVPLSSAAQEVVDRTGEMSQPHNDSDQMMIDIKAPIERKLSVYVEIPKASYSIRRAVSHCTLLPSTRDANETSRVESSDRQIHFQKQNLPVGPVTECSTTSRISTPGSQLIADSNNNAIPSASECNVPAILGSDRTAKKKPLSAFRFKKNIDKGHDKSSQKRRVEVVDHFGNDSSSSASSFPSTRTPSDVHRLALNDAISVTSSLPLPIPELSKHLTADL</sequence>
<comment type="caution">
    <text evidence="1">The sequence shown here is derived from an EMBL/GenBank/DDBJ whole genome shotgun (WGS) entry which is preliminary data.</text>
</comment>
<keyword evidence="2" id="KW-1185">Reference proteome</keyword>
<proteinExistence type="predicted"/>
<evidence type="ECO:0000313" key="1">
    <source>
        <dbReference type="EMBL" id="KAF8911971.1"/>
    </source>
</evidence>
<gene>
    <name evidence="1" type="ORF">CPB84DRAFT_738875</name>
</gene>
<dbReference type="EMBL" id="JADNYJ010000003">
    <property type="protein sequence ID" value="KAF8911971.1"/>
    <property type="molecule type" value="Genomic_DNA"/>
</dbReference>